<protein>
    <submittedName>
        <fullName evidence="1">Uncharacterized protein</fullName>
    </submittedName>
</protein>
<dbReference type="SUPFAM" id="SSF47954">
    <property type="entry name" value="Cyclin-like"/>
    <property type="match status" value="1"/>
</dbReference>
<reference evidence="1 2" key="1">
    <citation type="submission" date="2015-11" db="EMBL/GenBank/DDBJ databases">
        <title>The genome of Debaryomyces fabryi.</title>
        <authorList>
            <person name="Tafer H."/>
            <person name="Lopandic K."/>
        </authorList>
    </citation>
    <scope>NUCLEOTIDE SEQUENCE [LARGE SCALE GENOMIC DNA]</scope>
    <source>
        <strain evidence="1 2">CBS 789</strain>
    </source>
</reference>
<keyword evidence="2" id="KW-1185">Reference proteome</keyword>
<dbReference type="Gene3D" id="1.10.472.10">
    <property type="entry name" value="Cyclin-like"/>
    <property type="match status" value="1"/>
</dbReference>
<name>A0A0V1Q3H5_9ASCO</name>
<dbReference type="InterPro" id="IPR036915">
    <property type="entry name" value="Cyclin-like_sf"/>
</dbReference>
<dbReference type="Proteomes" id="UP000054251">
    <property type="component" value="Unassembled WGS sequence"/>
</dbReference>
<dbReference type="CDD" id="cd20557">
    <property type="entry name" value="CYCLIN_ScPCL1-like"/>
    <property type="match status" value="1"/>
</dbReference>
<dbReference type="OrthoDB" id="244495at2759"/>
<evidence type="ECO:0000313" key="2">
    <source>
        <dbReference type="Proteomes" id="UP000054251"/>
    </source>
</evidence>
<evidence type="ECO:0000313" key="1">
    <source>
        <dbReference type="EMBL" id="KSA03040.1"/>
    </source>
</evidence>
<dbReference type="EMBL" id="LMYN01000015">
    <property type="protein sequence ID" value="KSA03040.1"/>
    <property type="molecule type" value="Genomic_DNA"/>
</dbReference>
<organism evidence="1 2">
    <name type="scientific">Debaryomyces fabryi</name>
    <dbReference type="NCBI Taxonomy" id="58627"/>
    <lineage>
        <taxon>Eukaryota</taxon>
        <taxon>Fungi</taxon>
        <taxon>Dikarya</taxon>
        <taxon>Ascomycota</taxon>
        <taxon>Saccharomycotina</taxon>
        <taxon>Pichiomycetes</taxon>
        <taxon>Debaryomycetaceae</taxon>
        <taxon>Debaryomyces</taxon>
    </lineage>
</organism>
<dbReference type="GeneID" id="26838183"/>
<sequence>MLEDQYLDIYVRLSYHILTRDTEIEKPYKQFCLQYCSLLKQIIQSSQLSSINLIISWYYLYKYTSNTVCVIDAEEDLSLIKHLIFTSFILANKTFDDQCYSCKTWCNIANSSATNYKYDLKLINNLESHFLSVVDYRLSFTAIDDSDFWTFMKVVFNATSVPGHVLHHFKSKITPTDDPLPSIPVTPILYDNFASPATVSLKSPLTPLTPFSLDRKRTYSNMNHSSFEKLCNSINLDELTNFQFSFTAQ</sequence>
<dbReference type="RefSeq" id="XP_015469142.1">
    <property type="nucleotide sequence ID" value="XM_015610004.1"/>
</dbReference>
<comment type="caution">
    <text evidence="1">The sequence shown here is derived from an EMBL/GenBank/DDBJ whole genome shotgun (WGS) entry which is preliminary data.</text>
</comment>
<accession>A0A0V1Q3H5</accession>
<dbReference type="AlphaFoldDB" id="A0A0V1Q3H5"/>
<gene>
    <name evidence="1" type="ORF">AC631_01174</name>
</gene>
<proteinExistence type="predicted"/>